<organism evidence="2">
    <name type="scientific">Thermohahella caldifontis</name>
    <dbReference type="NCBI Taxonomy" id="3142973"/>
    <lineage>
        <taxon>Bacteria</taxon>
        <taxon>Pseudomonadati</taxon>
        <taxon>Pseudomonadota</taxon>
        <taxon>Gammaproteobacteria</taxon>
        <taxon>Oceanospirillales</taxon>
        <taxon>Hahellaceae</taxon>
        <taxon>Thermohahella</taxon>
    </lineage>
</organism>
<dbReference type="EMBL" id="CP154858">
    <property type="protein sequence ID" value="XDT72335.1"/>
    <property type="molecule type" value="Genomic_DNA"/>
</dbReference>
<name>A0AB39UWZ3_9GAMM</name>
<dbReference type="SUPFAM" id="SSF53850">
    <property type="entry name" value="Periplasmic binding protein-like II"/>
    <property type="match status" value="1"/>
</dbReference>
<dbReference type="RefSeq" id="WP_369601345.1">
    <property type="nucleotide sequence ID" value="NZ_CP154858.1"/>
</dbReference>
<dbReference type="AlphaFoldDB" id="A0AB39UWZ3"/>
<accession>A0AB39UWZ3</accession>
<keyword evidence="1" id="KW-0732">Signal</keyword>
<evidence type="ECO:0000313" key="2">
    <source>
        <dbReference type="EMBL" id="XDT72335.1"/>
    </source>
</evidence>
<proteinExistence type="predicted"/>
<evidence type="ECO:0008006" key="3">
    <source>
        <dbReference type="Google" id="ProtNLM"/>
    </source>
</evidence>
<sequence length="246" mass="27797">MMERIGRWVLWSLLMWSVQASAQKLILSTFDYESPIMEGVATLMQGLYEAEGLSFEVRRLPGRRSLMEANSGRVDGELVRIALPRSEFPHLVPVPEPLLTIHVGAWGFHPGISGVKSWNDLKGMRIAALRGMLLAEANLDGEVIWSSTVRSLFEMLDRQRVDAIILPDEIVAMAVRRQGLMPGEMYRSATLASFDVYHYLNERHAALAERLAKRIRELKSTGEWQKRLEGLLDVNIREGSAETLPE</sequence>
<gene>
    <name evidence="2" type="ORF">AAIA72_16300</name>
</gene>
<evidence type="ECO:0000256" key="1">
    <source>
        <dbReference type="SAM" id="SignalP"/>
    </source>
</evidence>
<feature type="chain" id="PRO_5044287988" description="Transporter substrate-binding domain-containing protein" evidence="1">
    <location>
        <begin position="23"/>
        <end position="246"/>
    </location>
</feature>
<reference evidence="2" key="1">
    <citation type="submission" date="2024-05" db="EMBL/GenBank/DDBJ databases">
        <title>Genome sequencing of novel strain.</title>
        <authorList>
            <person name="Ganbat D."/>
            <person name="Ganbat S."/>
            <person name="Lee S.-J."/>
        </authorList>
    </citation>
    <scope>NUCLEOTIDE SEQUENCE</scope>
    <source>
        <strain evidence="2">SMD15-11</strain>
    </source>
</reference>
<dbReference type="Gene3D" id="3.40.190.10">
    <property type="entry name" value="Periplasmic binding protein-like II"/>
    <property type="match status" value="2"/>
</dbReference>
<dbReference type="KEGG" id="tcd:AAIA72_16300"/>
<protein>
    <recommendedName>
        <fullName evidence="3">Transporter substrate-binding domain-containing protein</fullName>
    </recommendedName>
</protein>
<feature type="signal peptide" evidence="1">
    <location>
        <begin position="1"/>
        <end position="22"/>
    </location>
</feature>